<evidence type="ECO:0000313" key="2">
    <source>
        <dbReference type="Proteomes" id="UP000185924"/>
    </source>
</evidence>
<protein>
    <recommendedName>
        <fullName evidence="3">TolB-like 6-blade propeller-like</fullName>
    </recommendedName>
</protein>
<reference evidence="2" key="1">
    <citation type="submission" date="2017-01" db="EMBL/GenBank/DDBJ databases">
        <authorList>
            <person name="Varghese N."/>
            <person name="Submissions S."/>
        </authorList>
    </citation>
    <scope>NUCLEOTIDE SEQUENCE [LARGE SCALE GENOMIC DNA]</scope>
    <source>
        <strain evidence="2">DM9</strain>
    </source>
</reference>
<sequence>MKQLIPNKYLLPLLCLSLLFSSCKKELDEIEIDPVVAWEAHNKFLYNQRFIVNLYAAEAEDRLQVLGMYLFSKISHARKGAKVSNYVHPFRDLSHYNYPMNSNIFTGAEDGSLYFRSVSDPVTSGANLRIYAKEIDPSFLEFELVMSNALESMAISENNVALVPYRYANEKTGRSGLRYFLVKLGVDKSNQSFSKIVLEEVKILTPAQEGGFVRYMRSHQNNFYVATDWGFYKISEEGEIDFQMPDQVAYATFEHKGELYTLARHGRQQTHALFRAVSGQSWSLDAHAGNAAEWFNYIAISDDVILAFRHSQIFEVEVGIDKLQLRELDNTGLVGHTITSIAKVKNKVYIGTQSGLFSKATEHLLTYKEVEN</sequence>
<organism evidence="1 2">
    <name type="scientific">Pontibacter lucknowensis</name>
    <dbReference type="NCBI Taxonomy" id="1077936"/>
    <lineage>
        <taxon>Bacteria</taxon>
        <taxon>Pseudomonadati</taxon>
        <taxon>Bacteroidota</taxon>
        <taxon>Cytophagia</taxon>
        <taxon>Cytophagales</taxon>
        <taxon>Hymenobacteraceae</taxon>
        <taxon>Pontibacter</taxon>
    </lineage>
</organism>
<dbReference type="RefSeq" id="WP_076420254.1">
    <property type="nucleotide sequence ID" value="NZ_FTNM01000001.1"/>
</dbReference>
<dbReference type="PROSITE" id="PS51257">
    <property type="entry name" value="PROKAR_LIPOPROTEIN"/>
    <property type="match status" value="1"/>
</dbReference>
<keyword evidence="2" id="KW-1185">Reference proteome</keyword>
<name>A0A1N6SYF9_9BACT</name>
<dbReference type="AlphaFoldDB" id="A0A1N6SYF9"/>
<dbReference type="EMBL" id="FTNM01000001">
    <property type="protein sequence ID" value="SIQ45896.1"/>
    <property type="molecule type" value="Genomic_DNA"/>
</dbReference>
<gene>
    <name evidence="1" type="ORF">SAMN05421545_0016</name>
</gene>
<accession>A0A1N6SYF9</accession>
<dbReference type="Proteomes" id="UP000185924">
    <property type="component" value="Unassembled WGS sequence"/>
</dbReference>
<evidence type="ECO:0008006" key="3">
    <source>
        <dbReference type="Google" id="ProtNLM"/>
    </source>
</evidence>
<dbReference type="OrthoDB" id="848726at2"/>
<evidence type="ECO:0000313" key="1">
    <source>
        <dbReference type="EMBL" id="SIQ45896.1"/>
    </source>
</evidence>
<proteinExistence type="predicted"/>